<gene>
    <name evidence="2" type="ORF">LCGC14_1523300</name>
</gene>
<feature type="transmembrane region" description="Helical" evidence="1">
    <location>
        <begin position="12"/>
        <end position="35"/>
    </location>
</feature>
<evidence type="ECO:0000256" key="1">
    <source>
        <dbReference type="SAM" id="Phobius"/>
    </source>
</evidence>
<dbReference type="AlphaFoldDB" id="A0A0F9LZ46"/>
<accession>A0A0F9LZ46</accession>
<keyword evidence="1" id="KW-0812">Transmembrane</keyword>
<keyword evidence="1" id="KW-1133">Transmembrane helix</keyword>
<organism evidence="2">
    <name type="scientific">marine sediment metagenome</name>
    <dbReference type="NCBI Taxonomy" id="412755"/>
    <lineage>
        <taxon>unclassified sequences</taxon>
        <taxon>metagenomes</taxon>
        <taxon>ecological metagenomes</taxon>
    </lineage>
</organism>
<proteinExistence type="predicted"/>
<keyword evidence="1" id="KW-0472">Membrane</keyword>
<dbReference type="EMBL" id="LAZR01011331">
    <property type="protein sequence ID" value="KKM62277.1"/>
    <property type="molecule type" value="Genomic_DNA"/>
</dbReference>
<protein>
    <submittedName>
        <fullName evidence="2">Uncharacterized protein</fullName>
    </submittedName>
</protein>
<comment type="caution">
    <text evidence="2">The sequence shown here is derived from an EMBL/GenBank/DDBJ whole genome shotgun (WGS) entry which is preliminary data.</text>
</comment>
<name>A0A0F9LZ46_9ZZZZ</name>
<evidence type="ECO:0000313" key="2">
    <source>
        <dbReference type="EMBL" id="KKM62277.1"/>
    </source>
</evidence>
<reference evidence="2" key="1">
    <citation type="journal article" date="2015" name="Nature">
        <title>Complex archaea that bridge the gap between prokaryotes and eukaryotes.</title>
        <authorList>
            <person name="Spang A."/>
            <person name="Saw J.H."/>
            <person name="Jorgensen S.L."/>
            <person name="Zaremba-Niedzwiedzka K."/>
            <person name="Martijn J."/>
            <person name="Lind A.E."/>
            <person name="van Eijk R."/>
            <person name="Schleper C."/>
            <person name="Guy L."/>
            <person name="Ettema T.J."/>
        </authorList>
    </citation>
    <scope>NUCLEOTIDE SEQUENCE</scope>
</reference>
<sequence length="290" mass="32838">MQLVQSEKLYNYIYKTVLYLILLFLIYNIITLFISHYKEKKRWPRISSVVNAVESNLKHARPTKPEEIADSSHPVNEIPDLPLVEPIKKTSIFAGPIRDVEIGMGGEEQIVETVQYERVDIPDATKIIFKGVTGDLVLISVRRKIDEQWYEQGFPMKTGEQIGAEKIIGGKKVNFTTNCILQDIIGKAQRPVTVMKKVVILNEEGEFVGTKIVPGETFMKSTSKIVYKDDQGSISELWLGETAVVTEETSEEDAEWYEDPVGTAKSKYKDMTKTLKSLKEDESAVEDAKE</sequence>